<reference evidence="4" key="1">
    <citation type="submission" date="2004-11" db="EMBL/GenBank/DDBJ databases">
        <title>Cloning of thioredoxin from Antrodia camphorata.</title>
        <authorList>
            <person name="Lin C.-T."/>
            <person name="Huang H.-M."/>
            <person name="Chen S.-T."/>
            <person name="Shan K.-H."/>
        </authorList>
    </citation>
    <scope>NUCLEOTIDE SEQUENCE</scope>
</reference>
<keyword evidence="2" id="KW-1015">Disulfide bond</keyword>
<dbReference type="PROSITE" id="PS51352">
    <property type="entry name" value="THIOREDOXIN_2"/>
    <property type="match status" value="1"/>
</dbReference>
<dbReference type="PROSITE" id="PS00194">
    <property type="entry name" value="THIOREDOXIN_1"/>
    <property type="match status" value="1"/>
</dbReference>
<name>A9UKK4_TAICA</name>
<dbReference type="InterPro" id="IPR017937">
    <property type="entry name" value="Thioredoxin_CS"/>
</dbReference>
<proteinExistence type="evidence at transcript level"/>
<sequence length="135" mass="15108">MLSSLASRALRTTFTTQNVLKRGFHSSIRRNEQFLNANAETFSKAISNEDNVVLVDFYADWCGPCKVISPIFQKLFEQFSHADFYKVDVDDQQDISQEVGIRAMPTFVAFKNGSKLKEIVGANPSGLQELIQGLA</sequence>
<evidence type="ECO:0000256" key="2">
    <source>
        <dbReference type="ARBA" id="ARBA00023157"/>
    </source>
</evidence>
<dbReference type="Gene3D" id="3.40.30.10">
    <property type="entry name" value="Glutaredoxin"/>
    <property type="match status" value="1"/>
</dbReference>
<organism evidence="4">
    <name type="scientific">Taiwanofungus camphoratus</name>
    <name type="common">Poroid brown-rot fungus</name>
    <name type="synonym">Antrodia camphorata</name>
    <dbReference type="NCBI Taxonomy" id="2696576"/>
    <lineage>
        <taxon>Eukaryota</taxon>
        <taxon>Fungi</taxon>
        <taxon>Dikarya</taxon>
        <taxon>Basidiomycota</taxon>
        <taxon>Agaricomycotina</taxon>
        <taxon>Agaricomycetes</taxon>
        <taxon>Polyporales</taxon>
        <taxon>Taiwanofungaceae</taxon>
        <taxon>Taiwanofungus</taxon>
    </lineage>
</organism>
<dbReference type="CDD" id="cd02947">
    <property type="entry name" value="TRX_family"/>
    <property type="match status" value="1"/>
</dbReference>
<dbReference type="PRINTS" id="PR00421">
    <property type="entry name" value="THIOREDOXIN"/>
</dbReference>
<dbReference type="SUPFAM" id="SSF52833">
    <property type="entry name" value="Thioredoxin-like"/>
    <property type="match status" value="1"/>
</dbReference>
<evidence type="ECO:0000259" key="3">
    <source>
        <dbReference type="PROSITE" id="PS51352"/>
    </source>
</evidence>
<dbReference type="InterPro" id="IPR013766">
    <property type="entry name" value="Thioredoxin_domain"/>
</dbReference>
<protein>
    <recommendedName>
        <fullName evidence="1">Thioredoxin</fullName>
    </recommendedName>
</protein>
<dbReference type="GO" id="GO:0015035">
    <property type="term" value="F:protein-disulfide reductase activity"/>
    <property type="evidence" value="ECO:0007669"/>
    <property type="project" value="InterPro"/>
</dbReference>
<dbReference type="EMBL" id="AY838902">
    <property type="protein sequence ID" value="AAX40949.1"/>
    <property type="molecule type" value="mRNA"/>
</dbReference>
<dbReference type="Pfam" id="PF00085">
    <property type="entry name" value="Thioredoxin"/>
    <property type="match status" value="1"/>
</dbReference>
<dbReference type="NCBIfam" id="TIGR01068">
    <property type="entry name" value="thioredoxin"/>
    <property type="match status" value="1"/>
</dbReference>
<feature type="domain" description="Thioredoxin" evidence="3">
    <location>
        <begin position="5"/>
        <end position="135"/>
    </location>
</feature>
<dbReference type="PANTHER" id="PTHR46115">
    <property type="entry name" value="THIOREDOXIN-LIKE PROTEIN 1"/>
    <property type="match status" value="1"/>
</dbReference>
<dbReference type="InterPro" id="IPR036249">
    <property type="entry name" value="Thioredoxin-like_sf"/>
</dbReference>
<dbReference type="InterPro" id="IPR005746">
    <property type="entry name" value="Thioredoxin"/>
</dbReference>
<dbReference type="FunFam" id="3.40.30.10:FF:000245">
    <property type="entry name" value="Thioredoxin"/>
    <property type="match status" value="1"/>
</dbReference>
<evidence type="ECO:0000256" key="1">
    <source>
        <dbReference type="ARBA" id="ARBA00020570"/>
    </source>
</evidence>
<accession>A9UKK4</accession>
<evidence type="ECO:0000313" key="4">
    <source>
        <dbReference type="EMBL" id="AAX40949.1"/>
    </source>
</evidence>
<dbReference type="AlphaFoldDB" id="A9UKK4"/>